<accession>A0A183M0D8</accession>
<evidence type="ECO:0000313" key="1">
    <source>
        <dbReference type="EMBL" id="VDO86621.1"/>
    </source>
</evidence>
<gene>
    <name evidence="1" type="ORF">SMRZ_LOCUS9513</name>
</gene>
<organism evidence="1 2">
    <name type="scientific">Schistosoma margrebowiei</name>
    <dbReference type="NCBI Taxonomy" id="48269"/>
    <lineage>
        <taxon>Eukaryota</taxon>
        <taxon>Metazoa</taxon>
        <taxon>Spiralia</taxon>
        <taxon>Lophotrochozoa</taxon>
        <taxon>Platyhelminthes</taxon>
        <taxon>Trematoda</taxon>
        <taxon>Digenea</taxon>
        <taxon>Strigeidida</taxon>
        <taxon>Schistosomatoidea</taxon>
        <taxon>Schistosomatidae</taxon>
        <taxon>Schistosoma</taxon>
    </lineage>
</organism>
<dbReference type="Pfam" id="PF16176">
    <property type="entry name" value="T-box_assoc"/>
    <property type="match status" value="1"/>
</dbReference>
<dbReference type="Proteomes" id="UP000277204">
    <property type="component" value="Unassembled WGS sequence"/>
</dbReference>
<dbReference type="InterPro" id="IPR032385">
    <property type="entry name" value="T-box_assoc"/>
</dbReference>
<evidence type="ECO:0000313" key="2">
    <source>
        <dbReference type="Proteomes" id="UP000277204"/>
    </source>
</evidence>
<proteinExistence type="predicted"/>
<sequence>MEHGSVESFSAFLFEWYMQKIRRSVHCGYTAAEQDAQRYAKEVYFQSQLNQNMADNVSYSEVSYDSSKEIINFTNSNISNTMPDDVVNANNQPWFITQIIDRGRIRFRAFHNCLDFFTDRCPPSIVAVNKSPK</sequence>
<reference evidence="1 2" key="1">
    <citation type="submission" date="2018-11" db="EMBL/GenBank/DDBJ databases">
        <authorList>
            <consortium name="Pathogen Informatics"/>
        </authorList>
    </citation>
    <scope>NUCLEOTIDE SEQUENCE [LARGE SCALE GENOMIC DNA]</scope>
    <source>
        <strain evidence="1 2">Zambia</strain>
    </source>
</reference>
<dbReference type="EMBL" id="UZAI01004519">
    <property type="protein sequence ID" value="VDO86621.1"/>
    <property type="molecule type" value="Genomic_DNA"/>
</dbReference>
<name>A0A183M0D8_9TREM</name>
<protein>
    <submittedName>
        <fullName evidence="1">Uncharacterized protein</fullName>
    </submittedName>
</protein>
<dbReference type="AlphaFoldDB" id="A0A183M0D8"/>
<keyword evidence="2" id="KW-1185">Reference proteome</keyword>